<evidence type="ECO:0000256" key="1">
    <source>
        <dbReference type="ARBA" id="ARBA00022737"/>
    </source>
</evidence>
<dbReference type="EMBL" id="VDMD01000015">
    <property type="protein sequence ID" value="TRM61720.1"/>
    <property type="molecule type" value="Genomic_DNA"/>
</dbReference>
<dbReference type="PANTHER" id="PTHR22904:SF523">
    <property type="entry name" value="STRESS-INDUCED-PHOSPHOPROTEIN 1"/>
    <property type="match status" value="1"/>
</dbReference>
<evidence type="ECO:0000313" key="4">
    <source>
        <dbReference type="Proteomes" id="UP000320762"/>
    </source>
</evidence>
<dbReference type="Proteomes" id="UP000320762">
    <property type="component" value="Unassembled WGS sequence"/>
</dbReference>
<keyword evidence="2" id="KW-0802">TPR repeat</keyword>
<dbReference type="SUPFAM" id="SSF48452">
    <property type="entry name" value="TPR-like"/>
    <property type="match status" value="1"/>
</dbReference>
<dbReference type="Gene3D" id="1.25.40.10">
    <property type="entry name" value="Tetratricopeptide repeat domain"/>
    <property type="match status" value="1"/>
</dbReference>
<organism evidence="3 4">
    <name type="scientific">Schizophyllum amplum</name>
    <dbReference type="NCBI Taxonomy" id="97359"/>
    <lineage>
        <taxon>Eukaryota</taxon>
        <taxon>Fungi</taxon>
        <taxon>Dikarya</taxon>
        <taxon>Basidiomycota</taxon>
        <taxon>Agaricomycotina</taxon>
        <taxon>Agaricomycetes</taxon>
        <taxon>Agaricomycetidae</taxon>
        <taxon>Agaricales</taxon>
        <taxon>Schizophyllaceae</taxon>
        <taxon>Schizophyllum</taxon>
    </lineage>
</organism>
<proteinExistence type="predicted"/>
<reference evidence="3 4" key="1">
    <citation type="journal article" date="2019" name="New Phytol.">
        <title>Comparative genomics reveals unique wood-decay strategies and fruiting body development in the Schizophyllaceae.</title>
        <authorList>
            <person name="Almasi E."/>
            <person name="Sahu N."/>
            <person name="Krizsan K."/>
            <person name="Balint B."/>
            <person name="Kovacs G.M."/>
            <person name="Kiss B."/>
            <person name="Cseklye J."/>
            <person name="Drula E."/>
            <person name="Henrissat B."/>
            <person name="Nagy I."/>
            <person name="Chovatia M."/>
            <person name="Adam C."/>
            <person name="LaButti K."/>
            <person name="Lipzen A."/>
            <person name="Riley R."/>
            <person name="Grigoriev I.V."/>
            <person name="Nagy L.G."/>
        </authorList>
    </citation>
    <scope>NUCLEOTIDE SEQUENCE [LARGE SCALE GENOMIC DNA]</scope>
    <source>
        <strain evidence="3 4">NL-1724</strain>
    </source>
</reference>
<dbReference type="PANTHER" id="PTHR22904">
    <property type="entry name" value="TPR REPEAT CONTAINING PROTEIN"/>
    <property type="match status" value="1"/>
</dbReference>
<dbReference type="InterPro" id="IPR011990">
    <property type="entry name" value="TPR-like_helical_dom_sf"/>
</dbReference>
<comment type="caution">
    <text evidence="3">The sequence shown here is derived from an EMBL/GenBank/DDBJ whole genome shotgun (WGS) entry which is preliminary data.</text>
</comment>
<evidence type="ECO:0000313" key="3">
    <source>
        <dbReference type="EMBL" id="TRM61720.1"/>
    </source>
</evidence>
<dbReference type="STRING" id="97359.A0A550CA96"/>
<protein>
    <submittedName>
        <fullName evidence="3">Uncharacterized protein</fullName>
    </submittedName>
</protein>
<keyword evidence="4" id="KW-1185">Reference proteome</keyword>
<accession>A0A550CA96</accession>
<name>A0A550CA96_9AGAR</name>
<dbReference type="AlphaFoldDB" id="A0A550CA96"/>
<dbReference type="OrthoDB" id="2942533at2759"/>
<keyword evidence="1" id="KW-0677">Repeat</keyword>
<gene>
    <name evidence="3" type="ORF">BD626DRAFT_570435</name>
</gene>
<dbReference type="GO" id="GO:0051879">
    <property type="term" value="F:Hsp90 protein binding"/>
    <property type="evidence" value="ECO:0007669"/>
    <property type="project" value="TreeGrafter"/>
</dbReference>
<evidence type="ECO:0000256" key="2">
    <source>
        <dbReference type="ARBA" id="ARBA00022803"/>
    </source>
</evidence>
<sequence length="394" mass="43567">MQSIVSNLPENPATGEVDMSSIMDYMSEHPDAMEKLAKNMSKLEANTSVDLETFNYVSLKSTIRKRSFWVLQLHSGPVVSPSEPHKALSHSEASRVPGAKPTFSIYCYDDKGIFRSTEDFIGLPTSKQVLESIKKSIAQPMPPSKPALPEFYLVSSKLEPHAAVISPFLDSIAPPISWRFETDDEANDVSNGVYQKNVDSPQINLKLAEEMKARGNAAYANKDKDAAVAEYTAAIKRLCDAMASQPDDADEKSIRRRLAVCYANRAAALLISGSESELKKALADGEAAVDWDATYAKGYVRQSTAQDLLGDKEKAMDIIAKGLRQPSLANEVGLADRLIELQTNGQGFSSDEAVFKNWLLDAMINDRLSSERLKNFGVNAWRKRVDEHMAQWKK</sequence>